<dbReference type="InterPro" id="IPR059000">
    <property type="entry name" value="ATPase_P-type_domA"/>
</dbReference>
<dbReference type="PANTHER" id="PTHR48085">
    <property type="entry name" value="CADMIUM/ZINC-TRANSPORTING ATPASE HMA2-RELATED"/>
    <property type="match status" value="1"/>
</dbReference>
<keyword evidence="5 13" id="KW-0479">Metal-binding</keyword>
<dbReference type="InterPro" id="IPR006121">
    <property type="entry name" value="HMA_dom"/>
</dbReference>
<gene>
    <name evidence="15" type="primary">cadA</name>
    <name evidence="15" type="ORF">F9B85_05640</name>
</gene>
<feature type="transmembrane region" description="Helical" evidence="13">
    <location>
        <begin position="320"/>
        <end position="338"/>
    </location>
</feature>
<evidence type="ECO:0000256" key="11">
    <source>
        <dbReference type="ARBA" id="ARBA00039103"/>
    </source>
</evidence>
<evidence type="ECO:0000256" key="2">
    <source>
        <dbReference type="ARBA" id="ARBA00006024"/>
    </source>
</evidence>
<evidence type="ECO:0000256" key="5">
    <source>
        <dbReference type="ARBA" id="ARBA00022723"/>
    </source>
</evidence>
<dbReference type="Gene3D" id="1.20.1110.10">
    <property type="entry name" value="Calcium-transporting ATPase, transmembrane domain"/>
    <property type="match status" value="1"/>
</dbReference>
<dbReference type="SFLD" id="SFLDF00027">
    <property type="entry name" value="p-type_atpase"/>
    <property type="match status" value="1"/>
</dbReference>
<dbReference type="InterPro" id="IPR008250">
    <property type="entry name" value="ATPase_P-typ_transduc_dom_A_sf"/>
</dbReference>
<dbReference type="FunFam" id="2.70.150.10:FF:000002">
    <property type="entry name" value="Copper-transporting ATPase 1, putative"/>
    <property type="match status" value="1"/>
</dbReference>
<dbReference type="SFLD" id="SFLDG00002">
    <property type="entry name" value="C1.7:_P-type_atpase_like"/>
    <property type="match status" value="1"/>
</dbReference>
<dbReference type="Gene3D" id="2.70.150.10">
    <property type="entry name" value="Calcium-transporting ATPase, cytoplasmic transduction domain A"/>
    <property type="match status" value="1"/>
</dbReference>
<dbReference type="SUPFAM" id="SSF81665">
    <property type="entry name" value="Calcium ATPase, transmembrane domain M"/>
    <property type="match status" value="1"/>
</dbReference>
<dbReference type="NCBIfam" id="TIGR01494">
    <property type="entry name" value="ATPase_P-type"/>
    <property type="match status" value="2"/>
</dbReference>
<evidence type="ECO:0000256" key="8">
    <source>
        <dbReference type="ARBA" id="ARBA00022967"/>
    </source>
</evidence>
<dbReference type="CDD" id="cd07545">
    <property type="entry name" value="P-type_ATPase_Cd-like"/>
    <property type="match status" value="1"/>
</dbReference>
<proteinExistence type="inferred from homology"/>
<reference evidence="15 16" key="1">
    <citation type="submission" date="2019-10" db="EMBL/GenBank/DDBJ databases">
        <title>Whole-genome sequence of the extremophile Heliorestis acidaminivorans DSM 24790.</title>
        <authorList>
            <person name="Kyndt J.A."/>
            <person name="Meyer T.E."/>
        </authorList>
    </citation>
    <scope>NUCLEOTIDE SEQUENCE [LARGE SCALE GENOMIC DNA]</scope>
    <source>
        <strain evidence="15 16">DSM 24790</strain>
    </source>
</reference>
<evidence type="ECO:0000256" key="12">
    <source>
        <dbReference type="ARBA" id="ARBA00049338"/>
    </source>
</evidence>
<dbReference type="GO" id="GO:0008551">
    <property type="term" value="F:P-type cadmium transporter activity"/>
    <property type="evidence" value="ECO:0007669"/>
    <property type="project" value="UniProtKB-EC"/>
</dbReference>
<keyword evidence="3" id="KW-0104">Cadmium</keyword>
<dbReference type="InterPro" id="IPR023298">
    <property type="entry name" value="ATPase_P-typ_TM_dom_sf"/>
</dbReference>
<comment type="caution">
    <text evidence="15">The sequence shown here is derived from an EMBL/GenBank/DDBJ whole genome shotgun (WGS) entry which is preliminary data.</text>
</comment>
<dbReference type="PRINTS" id="PR00119">
    <property type="entry name" value="CATATPASE"/>
</dbReference>
<dbReference type="SUPFAM" id="SSF56784">
    <property type="entry name" value="HAD-like"/>
    <property type="match status" value="1"/>
</dbReference>
<keyword evidence="13" id="KW-1003">Cell membrane</keyword>
<comment type="catalytic activity">
    <reaction evidence="12">
        <text>Cd(2+)(in) + ATP + H2O = Cd(2+)(out) + ADP + phosphate + H(+)</text>
        <dbReference type="Rhea" id="RHEA:12132"/>
        <dbReference type="ChEBI" id="CHEBI:15377"/>
        <dbReference type="ChEBI" id="CHEBI:15378"/>
        <dbReference type="ChEBI" id="CHEBI:30616"/>
        <dbReference type="ChEBI" id="CHEBI:43474"/>
        <dbReference type="ChEBI" id="CHEBI:48775"/>
        <dbReference type="ChEBI" id="CHEBI:456216"/>
        <dbReference type="EC" id="7.2.2.21"/>
    </reaction>
</comment>
<keyword evidence="7 13" id="KW-0067">ATP-binding</keyword>
<evidence type="ECO:0000256" key="4">
    <source>
        <dbReference type="ARBA" id="ARBA00022692"/>
    </source>
</evidence>
<comment type="subcellular location">
    <subcellularLocation>
        <location evidence="1">Cell membrane</location>
        <topology evidence="1">Multi-pass membrane protein</topology>
    </subcellularLocation>
</comment>
<comment type="similarity">
    <text evidence="2 13">Belongs to the cation transport ATPase (P-type) (TC 3.A.3) family. Type IB subfamily.</text>
</comment>
<dbReference type="PRINTS" id="PR00941">
    <property type="entry name" value="CDATPASE"/>
</dbReference>
<dbReference type="InterPro" id="IPR036412">
    <property type="entry name" value="HAD-like_sf"/>
</dbReference>
<dbReference type="GO" id="GO:0005886">
    <property type="term" value="C:plasma membrane"/>
    <property type="evidence" value="ECO:0007669"/>
    <property type="project" value="UniProtKB-SubCell"/>
</dbReference>
<evidence type="ECO:0000256" key="1">
    <source>
        <dbReference type="ARBA" id="ARBA00004651"/>
    </source>
</evidence>
<dbReference type="InterPro" id="IPR027256">
    <property type="entry name" value="P-typ_ATPase_IB"/>
</dbReference>
<evidence type="ECO:0000313" key="15">
    <source>
        <dbReference type="EMBL" id="KAB2953391.1"/>
    </source>
</evidence>
<dbReference type="InterPro" id="IPR018303">
    <property type="entry name" value="ATPase_P-typ_P_site"/>
</dbReference>
<keyword evidence="16" id="KW-1185">Reference proteome</keyword>
<evidence type="ECO:0000256" key="10">
    <source>
        <dbReference type="ARBA" id="ARBA00023136"/>
    </source>
</evidence>
<dbReference type="Pfam" id="PF00403">
    <property type="entry name" value="HMA"/>
    <property type="match status" value="1"/>
</dbReference>
<feature type="domain" description="HMA" evidence="14">
    <location>
        <begin position="10"/>
        <end position="73"/>
    </location>
</feature>
<organism evidence="15 16">
    <name type="scientific">Heliorestis acidaminivorans</name>
    <dbReference type="NCBI Taxonomy" id="553427"/>
    <lineage>
        <taxon>Bacteria</taxon>
        <taxon>Bacillati</taxon>
        <taxon>Bacillota</taxon>
        <taxon>Clostridia</taxon>
        <taxon>Eubacteriales</taxon>
        <taxon>Heliobacteriaceae</taxon>
        <taxon>Heliorestis</taxon>
    </lineage>
</organism>
<dbReference type="InterPro" id="IPR001757">
    <property type="entry name" value="P_typ_ATPase"/>
</dbReference>
<feature type="transmembrane region" description="Helical" evidence="13">
    <location>
        <begin position="94"/>
        <end position="112"/>
    </location>
</feature>
<keyword evidence="9 13" id="KW-1133">Transmembrane helix</keyword>
<dbReference type="Gene3D" id="3.30.70.100">
    <property type="match status" value="1"/>
</dbReference>
<keyword evidence="8" id="KW-1278">Translocase</keyword>
<evidence type="ECO:0000256" key="9">
    <source>
        <dbReference type="ARBA" id="ARBA00022989"/>
    </source>
</evidence>
<dbReference type="NCBIfam" id="TIGR01512">
    <property type="entry name" value="ATPase-IB2_Cd"/>
    <property type="match status" value="1"/>
</dbReference>
<dbReference type="GO" id="GO:0046872">
    <property type="term" value="F:metal ion binding"/>
    <property type="evidence" value="ECO:0007669"/>
    <property type="project" value="UniProtKB-KW"/>
</dbReference>
<dbReference type="InterPro" id="IPR036163">
    <property type="entry name" value="HMA_dom_sf"/>
</dbReference>
<evidence type="ECO:0000256" key="6">
    <source>
        <dbReference type="ARBA" id="ARBA00022741"/>
    </source>
</evidence>
<evidence type="ECO:0000256" key="13">
    <source>
        <dbReference type="RuleBase" id="RU362081"/>
    </source>
</evidence>
<dbReference type="GO" id="GO:0016887">
    <property type="term" value="F:ATP hydrolysis activity"/>
    <property type="evidence" value="ECO:0007669"/>
    <property type="project" value="InterPro"/>
</dbReference>
<dbReference type="PROSITE" id="PS50846">
    <property type="entry name" value="HMA_2"/>
    <property type="match status" value="1"/>
</dbReference>
<dbReference type="Pfam" id="PF00122">
    <property type="entry name" value="E1-E2_ATPase"/>
    <property type="match status" value="1"/>
</dbReference>
<dbReference type="Gene3D" id="3.40.50.1000">
    <property type="entry name" value="HAD superfamily/HAD-like"/>
    <property type="match status" value="1"/>
</dbReference>
<dbReference type="CDD" id="cd00371">
    <property type="entry name" value="HMA"/>
    <property type="match status" value="1"/>
</dbReference>
<dbReference type="SUPFAM" id="SSF81653">
    <property type="entry name" value="Calcium ATPase, transduction domain A"/>
    <property type="match status" value="1"/>
</dbReference>
<dbReference type="Pfam" id="PF00702">
    <property type="entry name" value="Hydrolase"/>
    <property type="match status" value="2"/>
</dbReference>
<accession>A0A6I0EY94</accession>
<keyword evidence="6 13" id="KW-0547">Nucleotide-binding</keyword>
<dbReference type="RefSeq" id="WP_151619400.1">
    <property type="nucleotide sequence ID" value="NZ_WBXO01000003.1"/>
</dbReference>
<sequence>MATSKAVKVGGQVLQVNGITCMDCALKFEQHVQALPGVESAKLNALTGRLTVDGFVDLDAIQKVGAEENYKIDFLDNLTESKEGSPTKEIDWRMIRMILSGFFLATGFLAEWFHSSDLLTMTAFLLAVFFGGWGNFIKASRALPRLRFNMSVLMTIAVFGAIAIGQWEEAATVAFLFSLSEMLEGWTMDRARRSIRELMDLSPKVALVRRGCSQKVEMEIPVEEIRVGDIMLIGPGQKIAMDGLILQGESAIEEASITGESVPAEKGPGDEVFAGTINSHGALEVKVTKAVQDSTISKIIHLVEEAQAKKAPSQAFVERFAAIYTPIVMALAVLIALIPPLFMAQEWGPWIYRALALLVVACPCALIVSTPVAVVSAISKAARQGVLIKGGVYLEEAGALKAIAFDKTGTLTKGEPVVTDVIPLGGLFGNVAKQDEKEIFQLAGSLEARSEHPLAKAIVKAAKRKGLILERAENFQAFPGKGAQGIIKGEKIYIGSKRLFEELTFFKEIAATVNIATKENIVSTVDIANSANTVDIANSKEMALKASIDKYKQIDKQINKLQAEGKTAILLGNEKELLAIIALADEVRETSKSTIMELKKVGITKTVMLTGDNQATAKAIAQQTAVDEFYAELLPHQKVEVLEKVIEKQGKVAMVGDGINDAPALARANVGIAMGGAGTDTALETADIALMSDDLTKLPYAIQLSRKTLSIIRQNIAFSIGIKVIALLAVFPGWLTLWLAILADMGASIIVTLNSLRLLGFSPKE</sequence>
<protein>
    <recommendedName>
        <fullName evidence="11">Cd(2+)-exporting ATPase</fullName>
        <ecNumber evidence="11">7.2.2.21</ecNumber>
    </recommendedName>
</protein>
<dbReference type="EMBL" id="WBXO01000003">
    <property type="protein sequence ID" value="KAB2953391.1"/>
    <property type="molecule type" value="Genomic_DNA"/>
</dbReference>
<dbReference type="InterPro" id="IPR044492">
    <property type="entry name" value="P_typ_ATPase_HD_dom"/>
</dbReference>
<evidence type="ECO:0000256" key="3">
    <source>
        <dbReference type="ARBA" id="ARBA00022539"/>
    </source>
</evidence>
<feature type="transmembrane region" description="Helical" evidence="13">
    <location>
        <begin position="715"/>
        <end position="731"/>
    </location>
</feature>
<dbReference type="SFLD" id="SFLDS00003">
    <property type="entry name" value="Haloacid_Dehalogenase"/>
    <property type="match status" value="1"/>
</dbReference>
<dbReference type="EC" id="7.2.2.21" evidence="11"/>
<dbReference type="InterPro" id="IPR023299">
    <property type="entry name" value="ATPase_P-typ_cyto_dom_N"/>
</dbReference>
<dbReference type="SUPFAM" id="SSF55008">
    <property type="entry name" value="HMA, heavy metal-associated domain"/>
    <property type="match status" value="1"/>
</dbReference>
<dbReference type="PROSITE" id="PS00154">
    <property type="entry name" value="ATPASE_E1_E2"/>
    <property type="match status" value="1"/>
</dbReference>
<dbReference type="InterPro" id="IPR023214">
    <property type="entry name" value="HAD_sf"/>
</dbReference>
<keyword evidence="4 13" id="KW-0812">Transmembrane</keyword>
<feature type="transmembrane region" description="Helical" evidence="13">
    <location>
        <begin position="350"/>
        <end position="375"/>
    </location>
</feature>
<keyword evidence="15" id="KW-0378">Hydrolase</keyword>
<evidence type="ECO:0000256" key="7">
    <source>
        <dbReference type="ARBA" id="ARBA00022840"/>
    </source>
</evidence>
<dbReference type="PANTHER" id="PTHR48085:SF5">
    <property type="entry name" value="CADMIUM_ZINC-TRANSPORTING ATPASE HMA4-RELATED"/>
    <property type="match status" value="1"/>
</dbReference>
<dbReference type="Gene3D" id="3.40.1110.10">
    <property type="entry name" value="Calcium-transporting ATPase, cytoplasmic domain N"/>
    <property type="match status" value="2"/>
</dbReference>
<feature type="transmembrane region" description="Helical" evidence="13">
    <location>
        <begin position="118"/>
        <end position="136"/>
    </location>
</feature>
<dbReference type="AlphaFoldDB" id="A0A6I0EY94"/>
<dbReference type="GO" id="GO:0005524">
    <property type="term" value="F:ATP binding"/>
    <property type="evidence" value="ECO:0007669"/>
    <property type="project" value="UniProtKB-UniRule"/>
</dbReference>
<dbReference type="Proteomes" id="UP000468766">
    <property type="component" value="Unassembled WGS sequence"/>
</dbReference>
<dbReference type="OrthoDB" id="9813266at2"/>
<keyword evidence="10 13" id="KW-0472">Membrane</keyword>
<dbReference type="InterPro" id="IPR051014">
    <property type="entry name" value="Cation_Transport_ATPase_IB"/>
</dbReference>
<dbReference type="NCBIfam" id="TIGR01525">
    <property type="entry name" value="ATPase-IB_hvy"/>
    <property type="match status" value="1"/>
</dbReference>
<evidence type="ECO:0000313" key="16">
    <source>
        <dbReference type="Proteomes" id="UP000468766"/>
    </source>
</evidence>
<name>A0A6I0EY94_9FIRM</name>
<evidence type="ECO:0000259" key="14">
    <source>
        <dbReference type="PROSITE" id="PS50846"/>
    </source>
</evidence>